<reference evidence="2 3" key="1">
    <citation type="journal article" date="2013" name="Proc. Natl. Acad. Sci. U.S.A.">
        <title>Candidate phylum TM6 genome recovered from a hospital sink biofilm provides genomic insights into this uncultivated phylum.</title>
        <authorList>
            <person name="McLean J.S."/>
            <person name="Lombardo M.J."/>
            <person name="Badger J.H."/>
            <person name="Edlund A."/>
            <person name="Novotny M."/>
            <person name="Yee-Greenbaum J."/>
            <person name="Vyahhi N."/>
            <person name="Hall A.P."/>
            <person name="Yang Y."/>
            <person name="Dupont C.L."/>
            <person name="Ziegler M.G."/>
            <person name="Chitsaz H."/>
            <person name="Allen A.E."/>
            <person name="Yooseph S."/>
            <person name="Tesler G."/>
            <person name="Pevzner P.A."/>
            <person name="Friedman R.M."/>
            <person name="Nealson K.H."/>
            <person name="Venter J.C."/>
            <person name="Lasken R.S."/>
        </authorList>
    </citation>
    <scope>NUCLEOTIDE SEQUENCE [LARGE SCALE GENOMIC DNA]</scope>
    <source>
        <strain evidence="2 3">TM6SC1</strain>
    </source>
</reference>
<organism evidence="2 3">
    <name type="scientific">candidate division TM6 bacterium JCVI TM6SC1</name>
    <dbReference type="NCBI Taxonomy" id="1306947"/>
    <lineage>
        <taxon>Bacteria</taxon>
        <taxon>Candidatus Babelota</taxon>
        <taxon>Vermiphilus</taxon>
    </lineage>
</organism>
<feature type="chain" id="PRO_5002244883" evidence="1">
    <location>
        <begin position="18"/>
        <end position="168"/>
    </location>
</feature>
<gene>
    <name evidence="2" type="ORF">J120_00290</name>
</gene>
<protein>
    <submittedName>
        <fullName evidence="2">Uncharacterized protein</fullName>
    </submittedName>
</protein>
<sequence length="168" mass="18637">MKRLFFTCITIALGTMASLTSAPHHGVFFQIGSTPGKERGYYNFELENTTSGIVEVTLSNGNKELLENFPLGPSGSQKSTLRAALYLDHATSLSIKPQRSSKTYTWDFPVKRPIYVQFVDDGKPRLEPEKIDQNMTHSGLTAFEPIGEQDIRPASSPLRATDYSLIGH</sequence>
<evidence type="ECO:0000256" key="1">
    <source>
        <dbReference type="SAM" id="SignalP"/>
    </source>
</evidence>
<dbReference type="EMBL" id="ARQD01000001">
    <property type="protein sequence ID" value="KIX85411.1"/>
    <property type="molecule type" value="Genomic_DNA"/>
</dbReference>
<feature type="signal peptide" evidence="1">
    <location>
        <begin position="1"/>
        <end position="17"/>
    </location>
</feature>
<proteinExistence type="predicted"/>
<accession>A0A0D2JEB3</accession>
<dbReference type="STRING" id="1306947.J120_00290"/>
<keyword evidence="3" id="KW-1185">Reference proteome</keyword>
<evidence type="ECO:0000313" key="2">
    <source>
        <dbReference type="EMBL" id="KIX85411.1"/>
    </source>
</evidence>
<evidence type="ECO:0000313" key="3">
    <source>
        <dbReference type="Proteomes" id="UP000032214"/>
    </source>
</evidence>
<keyword evidence="1" id="KW-0732">Signal</keyword>
<name>A0A0D2JEB3_9BACT</name>
<dbReference type="Proteomes" id="UP000032214">
    <property type="component" value="Unassembled WGS sequence"/>
</dbReference>
<comment type="caution">
    <text evidence="2">The sequence shown here is derived from an EMBL/GenBank/DDBJ whole genome shotgun (WGS) entry which is preliminary data.</text>
</comment>
<dbReference type="AlphaFoldDB" id="A0A0D2JEB3"/>